<keyword evidence="4" id="KW-1185">Reference proteome</keyword>
<reference evidence="3 4" key="1">
    <citation type="submission" date="2019-08" db="EMBL/GenBank/DDBJ databases">
        <title>Complete genome sequence of Candidatus Uab amorphum.</title>
        <authorList>
            <person name="Shiratori T."/>
            <person name="Suzuki S."/>
            <person name="Kakizawa Y."/>
            <person name="Ishida K."/>
        </authorList>
    </citation>
    <scope>NUCLEOTIDE SEQUENCE [LARGE SCALE GENOMIC DNA]</scope>
    <source>
        <strain evidence="3 4">SRT547</strain>
    </source>
</reference>
<keyword evidence="2" id="KW-0812">Transmembrane</keyword>
<accession>A0A5S9F5C3</accession>
<proteinExistence type="predicted"/>
<keyword evidence="2" id="KW-1133">Transmembrane helix</keyword>
<name>A0A5S9F5C3_UABAM</name>
<gene>
    <name evidence="3" type="ORF">UABAM_03781</name>
</gene>
<organism evidence="3 4">
    <name type="scientific">Uabimicrobium amorphum</name>
    <dbReference type="NCBI Taxonomy" id="2596890"/>
    <lineage>
        <taxon>Bacteria</taxon>
        <taxon>Pseudomonadati</taxon>
        <taxon>Planctomycetota</taxon>
        <taxon>Candidatus Uabimicrobiia</taxon>
        <taxon>Candidatus Uabimicrobiales</taxon>
        <taxon>Candidatus Uabimicrobiaceae</taxon>
        <taxon>Candidatus Uabimicrobium</taxon>
    </lineage>
</organism>
<dbReference type="EMBL" id="AP019860">
    <property type="protein sequence ID" value="BBM85414.1"/>
    <property type="molecule type" value="Genomic_DNA"/>
</dbReference>
<feature type="transmembrane region" description="Helical" evidence="2">
    <location>
        <begin position="85"/>
        <end position="105"/>
    </location>
</feature>
<dbReference type="KEGG" id="uam:UABAM_03781"/>
<protein>
    <submittedName>
        <fullName evidence="3">Uncharacterized protein</fullName>
    </submittedName>
</protein>
<sequence>MQKNMIIFVVSCVIGVFAFYNLTQIRDEANGLVQKRIGVRMELNTNELTPPRDRQEHQEKQQQLQEKYDDLNYQIDAVTSRRPKFIVLFFLAIIGAIAAIGLIIYQKVKRK</sequence>
<dbReference type="AlphaFoldDB" id="A0A5S9F5C3"/>
<evidence type="ECO:0000256" key="2">
    <source>
        <dbReference type="SAM" id="Phobius"/>
    </source>
</evidence>
<dbReference type="RefSeq" id="WP_151969519.1">
    <property type="nucleotide sequence ID" value="NZ_AP019860.1"/>
</dbReference>
<dbReference type="Proteomes" id="UP000326354">
    <property type="component" value="Chromosome"/>
</dbReference>
<evidence type="ECO:0000313" key="4">
    <source>
        <dbReference type="Proteomes" id="UP000326354"/>
    </source>
</evidence>
<evidence type="ECO:0000313" key="3">
    <source>
        <dbReference type="EMBL" id="BBM85414.1"/>
    </source>
</evidence>
<keyword evidence="2" id="KW-0472">Membrane</keyword>
<keyword evidence="1" id="KW-0175">Coiled coil</keyword>
<evidence type="ECO:0000256" key="1">
    <source>
        <dbReference type="SAM" id="Coils"/>
    </source>
</evidence>
<feature type="coiled-coil region" evidence="1">
    <location>
        <begin position="54"/>
        <end position="81"/>
    </location>
</feature>
<feature type="transmembrane region" description="Helical" evidence="2">
    <location>
        <begin position="5"/>
        <end position="22"/>
    </location>
</feature>